<accession>A0ABM1F058</accession>
<sequence length="189" mass="21147">CSVCLLWPCLSCRDAWGRRLVEVVAMDALHYSQPSSQYCLASVTRELNKAYVGFHSRGAPQRHLPAVATGNWGCGAFRGDPHLKSLIQLMAAAQAGRDLCYFTFGDTALRDSIWEMYRFLQRRRATTGDILALLKRYEQLCAEKSSSQLSLYSFIYSAFKGADGSDTDQQIEGLQTYLEGTTPLIADHY</sequence>
<dbReference type="InterPro" id="IPR046372">
    <property type="entry name" value="PARG_cat_C"/>
</dbReference>
<dbReference type="Pfam" id="PF05028">
    <property type="entry name" value="PARG_cat_C"/>
    <property type="match status" value="1"/>
</dbReference>
<name>A0ABM1F058_PRICU</name>
<dbReference type="RefSeq" id="XP_014677829.1">
    <property type="nucleotide sequence ID" value="XM_014822343.1"/>
</dbReference>
<organism evidence="2 3">
    <name type="scientific">Priapulus caudatus</name>
    <name type="common">Priapulid worm</name>
    <dbReference type="NCBI Taxonomy" id="37621"/>
    <lineage>
        <taxon>Eukaryota</taxon>
        <taxon>Metazoa</taxon>
        <taxon>Ecdysozoa</taxon>
        <taxon>Scalidophora</taxon>
        <taxon>Priapulida</taxon>
        <taxon>Priapulimorpha</taxon>
        <taxon>Priapulimorphida</taxon>
        <taxon>Priapulidae</taxon>
        <taxon>Priapulus</taxon>
    </lineage>
</organism>
<evidence type="ECO:0000313" key="3">
    <source>
        <dbReference type="RefSeq" id="XP_014677829.1"/>
    </source>
</evidence>
<proteinExistence type="predicted"/>
<gene>
    <name evidence="3" type="primary">LOC106817656</name>
</gene>
<evidence type="ECO:0000259" key="1">
    <source>
        <dbReference type="Pfam" id="PF05028"/>
    </source>
</evidence>
<feature type="domain" description="PARG catalytic Macro" evidence="1">
    <location>
        <begin position="13"/>
        <end position="110"/>
    </location>
</feature>
<dbReference type="PANTHER" id="PTHR12837:SF15">
    <property type="entry name" value="POLY(ADP-RIBOSE) GLYCOHYDROLASE"/>
    <property type="match status" value="1"/>
</dbReference>
<keyword evidence="2" id="KW-1185">Reference proteome</keyword>
<feature type="non-terminal residue" evidence="3">
    <location>
        <position position="1"/>
    </location>
</feature>
<reference evidence="3" key="1">
    <citation type="submission" date="2025-08" db="UniProtKB">
        <authorList>
            <consortium name="RefSeq"/>
        </authorList>
    </citation>
    <scope>IDENTIFICATION</scope>
</reference>
<dbReference type="PANTHER" id="PTHR12837">
    <property type="entry name" value="POLY ADP-RIBOSE GLYCOHYDROLASE"/>
    <property type="match status" value="1"/>
</dbReference>
<dbReference type="GeneID" id="106817656"/>
<protein>
    <submittedName>
        <fullName evidence="3">Poly(ADP-ribose) glycohydrolase-like</fullName>
    </submittedName>
</protein>
<dbReference type="Proteomes" id="UP000695022">
    <property type="component" value="Unplaced"/>
</dbReference>
<evidence type="ECO:0000313" key="2">
    <source>
        <dbReference type="Proteomes" id="UP000695022"/>
    </source>
</evidence>
<dbReference type="InterPro" id="IPR007724">
    <property type="entry name" value="Poly_GlycHdrlase"/>
</dbReference>